<organism evidence="10 11">
    <name type="scientific">Meloidogyne graminicola</name>
    <dbReference type="NCBI Taxonomy" id="189291"/>
    <lineage>
        <taxon>Eukaryota</taxon>
        <taxon>Metazoa</taxon>
        <taxon>Ecdysozoa</taxon>
        <taxon>Nematoda</taxon>
        <taxon>Chromadorea</taxon>
        <taxon>Rhabditida</taxon>
        <taxon>Tylenchina</taxon>
        <taxon>Tylenchomorpha</taxon>
        <taxon>Tylenchoidea</taxon>
        <taxon>Meloidogynidae</taxon>
        <taxon>Meloidogyninae</taxon>
        <taxon>Meloidogyne</taxon>
    </lineage>
</organism>
<dbReference type="PANTHER" id="PTHR45695">
    <property type="entry name" value="LEUCOKININ RECEPTOR-RELATED"/>
    <property type="match status" value="1"/>
</dbReference>
<evidence type="ECO:0000259" key="9">
    <source>
        <dbReference type="PROSITE" id="PS50262"/>
    </source>
</evidence>
<dbReference type="Gene3D" id="1.20.1070.10">
    <property type="entry name" value="Rhodopsin 7-helix transmembrane proteins"/>
    <property type="match status" value="1"/>
</dbReference>
<dbReference type="PROSITE" id="PS50262">
    <property type="entry name" value="G_PROTEIN_RECEP_F1_2"/>
    <property type="match status" value="1"/>
</dbReference>
<evidence type="ECO:0000256" key="2">
    <source>
        <dbReference type="ARBA" id="ARBA00022692"/>
    </source>
</evidence>
<keyword evidence="4" id="KW-0297">G-protein coupled receptor</keyword>
<dbReference type="EMBL" id="JABEBT010000009">
    <property type="protein sequence ID" value="KAF7638839.1"/>
    <property type="molecule type" value="Genomic_DNA"/>
</dbReference>
<evidence type="ECO:0000256" key="5">
    <source>
        <dbReference type="ARBA" id="ARBA00023136"/>
    </source>
</evidence>
<dbReference type="Pfam" id="PF00001">
    <property type="entry name" value="7tm_1"/>
    <property type="match status" value="1"/>
</dbReference>
<evidence type="ECO:0000256" key="6">
    <source>
        <dbReference type="ARBA" id="ARBA00023170"/>
    </source>
</evidence>
<sequence length="389" mass="43702">MLAIAFVVVPITLTGLIGNLLVLIVIALNTQMHDSTSLFICNLALADLLFLAFCVPLTGIAYFFKYWPFSDFLCYITVSLQYITCYVSVWTLVLLAHDRYISISSSVTGRSIRRCRIVFYICTSVWLIVLILNSVQMRNVGVLRFEYNGIKGSVCVDSLAIALTTATPIEARLFYWGFNIGAYLLPLTLSCVFYFLLVKKIWRQKVVHSRSTQNLLLVQSVIQALAYVNSCVNPILYGLFSERFRFAFRQTISRLLCLFKLNNSIINFPASFANFSIQNKNNSIVPPSIYSNNSKRPSSTLTIGGGINNKLININNGLINNNNNSPNSPSLTSQNSVEDRRKSLLSQQSMQLLTTLTGNRLTTLGEEIILNENNEEEKDDFSEDDVVLL</sequence>
<proteinExistence type="predicted"/>
<dbReference type="InterPro" id="IPR000276">
    <property type="entry name" value="GPCR_Rhodpsn"/>
</dbReference>
<feature type="domain" description="G-protein coupled receptors family 1 profile" evidence="9">
    <location>
        <begin position="18"/>
        <end position="290"/>
    </location>
</feature>
<feature type="transmembrane region" description="Helical" evidence="8">
    <location>
        <begin position="117"/>
        <end position="135"/>
    </location>
</feature>
<dbReference type="PANTHER" id="PTHR45695:SF9">
    <property type="entry name" value="LEUCOKININ RECEPTOR"/>
    <property type="match status" value="1"/>
</dbReference>
<dbReference type="Proteomes" id="UP000605970">
    <property type="component" value="Unassembled WGS sequence"/>
</dbReference>
<dbReference type="GO" id="GO:0004930">
    <property type="term" value="F:G protein-coupled receptor activity"/>
    <property type="evidence" value="ECO:0007669"/>
    <property type="project" value="UniProtKB-KW"/>
</dbReference>
<protein>
    <submittedName>
        <fullName evidence="10">G_PROTEIN_RECEP_F1_2 domain-containing protein</fullName>
    </submittedName>
</protein>
<evidence type="ECO:0000313" key="11">
    <source>
        <dbReference type="Proteomes" id="UP000605970"/>
    </source>
</evidence>
<dbReference type="OrthoDB" id="2132067at2759"/>
<accession>A0A8T0A0K4</accession>
<keyword evidence="3 8" id="KW-1133">Transmembrane helix</keyword>
<evidence type="ECO:0000256" key="8">
    <source>
        <dbReference type="SAM" id="Phobius"/>
    </source>
</evidence>
<comment type="caution">
    <text evidence="10">The sequence shown here is derived from an EMBL/GenBank/DDBJ whole genome shotgun (WGS) entry which is preliminary data.</text>
</comment>
<gene>
    <name evidence="10" type="ORF">Mgra_00001647</name>
</gene>
<feature type="transmembrane region" description="Helical" evidence="8">
    <location>
        <begin position="40"/>
        <end position="64"/>
    </location>
</feature>
<evidence type="ECO:0000313" key="10">
    <source>
        <dbReference type="EMBL" id="KAF7638839.1"/>
    </source>
</evidence>
<feature type="transmembrane region" description="Helical" evidence="8">
    <location>
        <begin position="76"/>
        <end position="96"/>
    </location>
</feature>
<dbReference type="PRINTS" id="PR00237">
    <property type="entry name" value="GPCRRHODOPSN"/>
</dbReference>
<keyword evidence="5 8" id="KW-0472">Membrane</keyword>
<keyword evidence="11" id="KW-1185">Reference proteome</keyword>
<evidence type="ECO:0000256" key="4">
    <source>
        <dbReference type="ARBA" id="ARBA00023040"/>
    </source>
</evidence>
<dbReference type="GO" id="GO:0005886">
    <property type="term" value="C:plasma membrane"/>
    <property type="evidence" value="ECO:0007669"/>
    <property type="project" value="TreeGrafter"/>
</dbReference>
<keyword evidence="2 8" id="KW-0812">Transmembrane</keyword>
<dbReference type="InterPro" id="IPR017452">
    <property type="entry name" value="GPCR_Rhodpsn_7TM"/>
</dbReference>
<evidence type="ECO:0000256" key="3">
    <source>
        <dbReference type="ARBA" id="ARBA00022989"/>
    </source>
</evidence>
<reference evidence="10" key="1">
    <citation type="journal article" date="2020" name="Ecol. Evol.">
        <title>Genome structure and content of the rice root-knot nematode (Meloidogyne graminicola).</title>
        <authorList>
            <person name="Phan N.T."/>
            <person name="Danchin E.G.J."/>
            <person name="Klopp C."/>
            <person name="Perfus-Barbeoch L."/>
            <person name="Kozlowski D.K."/>
            <person name="Koutsovoulos G.D."/>
            <person name="Lopez-Roques C."/>
            <person name="Bouchez O."/>
            <person name="Zahm M."/>
            <person name="Besnard G."/>
            <person name="Bellafiore S."/>
        </authorList>
    </citation>
    <scope>NUCLEOTIDE SEQUENCE</scope>
    <source>
        <strain evidence="10">VN-18</strain>
    </source>
</reference>
<dbReference type="AlphaFoldDB" id="A0A8T0A0K4"/>
<keyword evidence="7" id="KW-0807">Transducer</keyword>
<comment type="subcellular location">
    <subcellularLocation>
        <location evidence="1">Membrane</location>
        <topology evidence="1">Multi-pass membrane protein</topology>
    </subcellularLocation>
</comment>
<feature type="transmembrane region" description="Helical" evidence="8">
    <location>
        <begin position="6"/>
        <end position="28"/>
    </location>
</feature>
<evidence type="ECO:0000256" key="1">
    <source>
        <dbReference type="ARBA" id="ARBA00004141"/>
    </source>
</evidence>
<evidence type="ECO:0000256" key="7">
    <source>
        <dbReference type="ARBA" id="ARBA00023224"/>
    </source>
</evidence>
<dbReference type="SUPFAM" id="SSF81321">
    <property type="entry name" value="Family A G protein-coupled receptor-like"/>
    <property type="match status" value="1"/>
</dbReference>
<feature type="transmembrane region" description="Helical" evidence="8">
    <location>
        <begin position="173"/>
        <end position="197"/>
    </location>
</feature>
<name>A0A8T0A0K4_9BILA</name>
<keyword evidence="6" id="KW-0675">Receptor</keyword>